<protein>
    <submittedName>
        <fullName evidence="1">Uncharacterized protein</fullName>
    </submittedName>
</protein>
<dbReference type="EMBL" id="AP019377">
    <property type="protein sequence ID" value="BBH91940.1"/>
    <property type="molecule type" value="Genomic_DNA"/>
</dbReference>
<sequence length="76" mass="8754">MQYGPKRDAFPFSRWRRKEWGGLTVTITCGRSWLRGLWLGLAAQSTTGEEKCNQEESSLYNQGRKECRQGPGQILF</sequence>
<name>A0A455SW88_9CHLR</name>
<reference evidence="1" key="1">
    <citation type="submission" date="2018-12" db="EMBL/GenBank/DDBJ databases">
        <title>Novel natural products biosynthetic potential of the class Ktedonobacteria.</title>
        <authorList>
            <person name="Zheng Y."/>
            <person name="Saitou A."/>
            <person name="Wang C.M."/>
            <person name="Toyoda A."/>
            <person name="Minakuchi Y."/>
            <person name="Sekiguchi Y."/>
            <person name="Ueda K."/>
            <person name="Takano H."/>
            <person name="Sakai Y."/>
            <person name="Yokota A."/>
            <person name="Yabe S."/>
        </authorList>
    </citation>
    <scope>NUCLEOTIDE SEQUENCE</scope>
    <source>
        <strain evidence="1">A3-2</strain>
    </source>
</reference>
<gene>
    <name evidence="1" type="ORF">KTA_01390</name>
</gene>
<evidence type="ECO:0000313" key="1">
    <source>
        <dbReference type="EMBL" id="BBH91940.1"/>
    </source>
</evidence>
<dbReference type="AlphaFoldDB" id="A0A455SW88"/>
<proteinExistence type="predicted"/>
<organism evidence="1">
    <name type="scientific">Thermogemmatispora argillosa</name>
    <dbReference type="NCBI Taxonomy" id="2045280"/>
    <lineage>
        <taxon>Bacteria</taxon>
        <taxon>Bacillati</taxon>
        <taxon>Chloroflexota</taxon>
        <taxon>Ktedonobacteria</taxon>
        <taxon>Thermogemmatisporales</taxon>
        <taxon>Thermogemmatisporaceae</taxon>
        <taxon>Thermogemmatispora</taxon>
    </lineage>
</organism>
<accession>A0A455SW88</accession>